<keyword evidence="1" id="KW-0472">Membrane</keyword>
<feature type="transmembrane region" description="Helical" evidence="1">
    <location>
        <begin position="21"/>
        <end position="40"/>
    </location>
</feature>
<evidence type="ECO:0000313" key="3">
    <source>
        <dbReference type="Proteomes" id="UP001596414"/>
    </source>
</evidence>
<comment type="caution">
    <text evidence="2">The sequence shown here is derived from an EMBL/GenBank/DDBJ whole genome shotgun (WGS) entry which is preliminary data.</text>
</comment>
<gene>
    <name evidence="2" type="ORF">ACFQJ7_16160</name>
</gene>
<dbReference type="Proteomes" id="UP001596414">
    <property type="component" value="Unassembled WGS sequence"/>
</dbReference>
<protein>
    <submittedName>
        <fullName evidence="2">Uncharacterized protein</fullName>
    </submittedName>
</protein>
<keyword evidence="1" id="KW-0812">Transmembrane</keyword>
<proteinExistence type="predicted"/>
<dbReference type="EMBL" id="JBHSZQ010000050">
    <property type="protein sequence ID" value="MFC7127532.1"/>
    <property type="molecule type" value="Genomic_DNA"/>
</dbReference>
<organism evidence="2 3">
    <name type="scientific">Halovenus rubra</name>
    <dbReference type="NCBI Taxonomy" id="869890"/>
    <lineage>
        <taxon>Archaea</taxon>
        <taxon>Methanobacteriati</taxon>
        <taxon>Methanobacteriota</taxon>
        <taxon>Stenosarchaea group</taxon>
        <taxon>Halobacteria</taxon>
        <taxon>Halobacteriales</taxon>
        <taxon>Haloarculaceae</taxon>
        <taxon>Halovenus</taxon>
    </lineage>
</organism>
<accession>A0ABD5XGX6</accession>
<reference evidence="2 3" key="1">
    <citation type="journal article" date="2014" name="Int. J. Syst. Evol. Microbiol.">
        <title>Complete genome sequence of Corynebacterium casei LMG S-19264T (=DSM 44701T), isolated from a smear-ripened cheese.</title>
        <authorList>
            <consortium name="US DOE Joint Genome Institute (JGI-PGF)"/>
            <person name="Walter F."/>
            <person name="Albersmeier A."/>
            <person name="Kalinowski J."/>
            <person name="Ruckert C."/>
        </authorList>
    </citation>
    <scope>NUCLEOTIDE SEQUENCE [LARGE SCALE GENOMIC DNA]</scope>
    <source>
        <strain evidence="2 3">CGMCC 4.7215</strain>
    </source>
</reference>
<name>A0ABD5XGX6_9EURY</name>
<keyword evidence="1" id="KW-1133">Transmembrane helix</keyword>
<sequence length="41" mass="4579">MEVTQHLPIAGTELKQQLMQVIALWLALTFTLALALTLFLP</sequence>
<dbReference type="RefSeq" id="WP_267639052.1">
    <property type="nucleotide sequence ID" value="NZ_JAODIY010000048.1"/>
</dbReference>
<dbReference type="AlphaFoldDB" id="A0ABD5XGX6"/>
<evidence type="ECO:0000313" key="2">
    <source>
        <dbReference type="EMBL" id="MFC7127532.1"/>
    </source>
</evidence>
<evidence type="ECO:0000256" key="1">
    <source>
        <dbReference type="SAM" id="Phobius"/>
    </source>
</evidence>